<evidence type="ECO:0000256" key="1">
    <source>
        <dbReference type="SAM" id="SignalP"/>
    </source>
</evidence>
<gene>
    <name evidence="2" type="ORF">PoMZ_12089</name>
</gene>
<evidence type="ECO:0000313" key="3">
    <source>
        <dbReference type="Proteomes" id="UP000294847"/>
    </source>
</evidence>
<evidence type="ECO:0008006" key="4">
    <source>
        <dbReference type="Google" id="ProtNLM"/>
    </source>
</evidence>
<dbReference type="EMBL" id="CP034208">
    <property type="protein sequence ID" value="QBZ63192.1"/>
    <property type="molecule type" value="Genomic_DNA"/>
</dbReference>
<protein>
    <recommendedName>
        <fullName evidence="4">Chitin-binding type-1 domain-containing protein</fullName>
    </recommendedName>
</protein>
<sequence length="536" mass="56230">MLTVFNIVRASVLTALATAVSAIPAPEPQAATTPNLSSVAAFQPSLAFSPLPPQASLGPLPPPECEPRTLCVEGANKCGKWEGCWDTCKPWMSPTEPVCAPSSTLVPAVNPTVAPIPTPAICEPGIMCVAGVNECGVTYSGCYDTCTPSLEPTAPPCLTAVETPFVPLITSVDTGSPVVTPAVTPVVTPVVAPPLTPVTAPVPTAAITSPVIDNCSTRTVCVDGIDACGQKYGGCVPDCKPLAITTPSCSLNSLTQMTTVTQPPSITTALANATLLDPIVDNCSSRTVCWDGINECGEMYGGCFPDCTPWPTFTKPPCSLTEARPTTFSTITSPPVVNGTSIVSSAIGTNCFSRTVCWEAVNNCGIQYGGCFPDCRPWPTFTRPACPTSTTSPINLCDHAVESLSAHYKLMPLGAVHFALYSKFKLVDVTIYCEHHGSGGSGPCGPGFPGDLRDSPSLTKLAVMSTSAMGTESHYWKWARENLIYYGAQPELSKHLHDNFTPPPPTPLSGGPGGVTKLYVHSLRTLRWLGGKELKR</sequence>
<accession>A0A4P7NMF0</accession>
<keyword evidence="1" id="KW-0732">Signal</keyword>
<dbReference type="Proteomes" id="UP000294847">
    <property type="component" value="Chromosome 5"/>
</dbReference>
<proteinExistence type="predicted"/>
<feature type="chain" id="PRO_5020469010" description="Chitin-binding type-1 domain-containing protein" evidence="1">
    <location>
        <begin position="23"/>
        <end position="536"/>
    </location>
</feature>
<reference evidence="2 3" key="1">
    <citation type="journal article" date="2019" name="Mol. Biol. Evol.">
        <title>Blast fungal genomes show frequent chromosomal changes, gene gains and losses, and effector gene turnover.</title>
        <authorList>
            <person name="Gomez Luciano L.B."/>
            <person name="Jason Tsai I."/>
            <person name="Chuma I."/>
            <person name="Tosa Y."/>
            <person name="Chen Y.H."/>
            <person name="Li J.Y."/>
            <person name="Li M.Y."/>
            <person name="Jade Lu M.Y."/>
            <person name="Nakayashiki H."/>
            <person name="Li W.H."/>
        </authorList>
    </citation>
    <scope>NUCLEOTIDE SEQUENCE [LARGE SCALE GENOMIC DNA]</scope>
    <source>
        <strain evidence="2">MZ5-1-6</strain>
    </source>
</reference>
<organism evidence="2 3">
    <name type="scientific">Pyricularia oryzae</name>
    <name type="common">Rice blast fungus</name>
    <name type="synonym">Magnaporthe oryzae</name>
    <dbReference type="NCBI Taxonomy" id="318829"/>
    <lineage>
        <taxon>Eukaryota</taxon>
        <taxon>Fungi</taxon>
        <taxon>Dikarya</taxon>
        <taxon>Ascomycota</taxon>
        <taxon>Pezizomycotina</taxon>
        <taxon>Sordariomycetes</taxon>
        <taxon>Sordariomycetidae</taxon>
        <taxon>Magnaporthales</taxon>
        <taxon>Pyriculariaceae</taxon>
        <taxon>Pyricularia</taxon>
    </lineage>
</organism>
<evidence type="ECO:0000313" key="2">
    <source>
        <dbReference type="EMBL" id="QBZ63192.1"/>
    </source>
</evidence>
<dbReference type="AlphaFoldDB" id="A0A4P7NMF0"/>
<name>A0A4P7NMF0_PYROR</name>
<feature type="signal peptide" evidence="1">
    <location>
        <begin position="1"/>
        <end position="22"/>
    </location>
</feature>